<dbReference type="GO" id="GO:0008289">
    <property type="term" value="F:lipid binding"/>
    <property type="evidence" value="ECO:0007669"/>
    <property type="project" value="InterPro"/>
</dbReference>
<evidence type="ECO:0000313" key="1">
    <source>
        <dbReference type="EMBL" id="KAI6650356.1"/>
    </source>
</evidence>
<dbReference type="SUPFAM" id="SSF144000">
    <property type="entry name" value="Oxysterol-binding protein-like"/>
    <property type="match status" value="1"/>
</dbReference>
<dbReference type="EMBL" id="JAKMXF010000312">
    <property type="protein sequence ID" value="KAI6650356.1"/>
    <property type="molecule type" value="Genomic_DNA"/>
</dbReference>
<name>A0AAV7JNU1_9METZ</name>
<dbReference type="InterPro" id="IPR037239">
    <property type="entry name" value="OSBP_sf"/>
</dbReference>
<comment type="caution">
    <text evidence="1">The sequence shown here is derived from an EMBL/GenBank/DDBJ whole genome shotgun (WGS) entry which is preliminary data.</text>
</comment>
<dbReference type="AlphaFoldDB" id="A0AAV7JNU1"/>
<dbReference type="InterPro" id="IPR000648">
    <property type="entry name" value="Oxysterol-bd"/>
</dbReference>
<dbReference type="Pfam" id="PF01237">
    <property type="entry name" value="Oxysterol_BP"/>
    <property type="match status" value="1"/>
</dbReference>
<organism evidence="1 2">
    <name type="scientific">Oopsacas minuta</name>
    <dbReference type="NCBI Taxonomy" id="111878"/>
    <lineage>
        <taxon>Eukaryota</taxon>
        <taxon>Metazoa</taxon>
        <taxon>Porifera</taxon>
        <taxon>Hexactinellida</taxon>
        <taxon>Hexasterophora</taxon>
        <taxon>Lyssacinosida</taxon>
        <taxon>Leucopsacidae</taxon>
        <taxon>Oopsacas</taxon>
    </lineage>
</organism>
<proteinExistence type="predicted"/>
<evidence type="ECO:0000313" key="2">
    <source>
        <dbReference type="Proteomes" id="UP001165289"/>
    </source>
</evidence>
<gene>
    <name evidence="1" type="ORF">LOD99_6033</name>
</gene>
<reference evidence="1 2" key="1">
    <citation type="journal article" date="2023" name="BMC Biol.">
        <title>The compact genome of the sponge Oopsacas minuta (Hexactinellida) is lacking key metazoan core genes.</title>
        <authorList>
            <person name="Santini S."/>
            <person name="Schenkelaars Q."/>
            <person name="Jourda C."/>
            <person name="Duchesne M."/>
            <person name="Belahbib H."/>
            <person name="Rocher C."/>
            <person name="Selva M."/>
            <person name="Riesgo A."/>
            <person name="Vervoort M."/>
            <person name="Leys S.P."/>
            <person name="Kodjabachian L."/>
            <person name="Le Bivic A."/>
            <person name="Borchiellini C."/>
            <person name="Claverie J.M."/>
            <person name="Renard E."/>
        </authorList>
    </citation>
    <scope>NUCLEOTIDE SEQUENCE [LARGE SCALE GENOMIC DNA]</scope>
    <source>
        <strain evidence="1">SPO-2</strain>
    </source>
</reference>
<accession>A0AAV7JNU1</accession>
<sequence length="72" mass="8469">MLKKGIYSGTENGEQVCLWRPNLMPPNSETYYGFSKFAMELNYLPEEIKEFLPLSDSRFRTDQRLLEDGYLP</sequence>
<dbReference type="Proteomes" id="UP001165289">
    <property type="component" value="Unassembled WGS sequence"/>
</dbReference>
<protein>
    <submittedName>
        <fullName evidence="1">Uncharacterized protein</fullName>
    </submittedName>
</protein>
<keyword evidence="2" id="KW-1185">Reference proteome</keyword>